<comment type="subcellular location">
    <subcellularLocation>
        <location evidence="9">Cytoplasm</location>
    </subcellularLocation>
</comment>
<dbReference type="PANTHER" id="PTHR11476:SF7">
    <property type="entry name" value="HISTIDINE--TRNA LIGASE"/>
    <property type="match status" value="1"/>
</dbReference>
<protein>
    <recommendedName>
        <fullName evidence="9">Histidine--tRNA ligase</fullName>
        <ecNumber evidence="9">6.1.1.21</ecNumber>
    </recommendedName>
    <alternativeName>
        <fullName evidence="9">Histidyl-tRNA synthetase</fullName>
        <shortName evidence="9">HisRS</shortName>
    </alternativeName>
</protein>
<accession>A0ABX1GRP1</accession>
<evidence type="ECO:0000313" key="11">
    <source>
        <dbReference type="EMBL" id="NKI32596.1"/>
    </source>
</evidence>
<dbReference type="Pfam" id="PF03129">
    <property type="entry name" value="HGTP_anticodon"/>
    <property type="match status" value="1"/>
</dbReference>
<keyword evidence="9" id="KW-0963">Cytoplasm</keyword>
<dbReference type="PANTHER" id="PTHR11476">
    <property type="entry name" value="HISTIDYL-TRNA SYNTHETASE"/>
    <property type="match status" value="1"/>
</dbReference>
<dbReference type="InterPro" id="IPR041715">
    <property type="entry name" value="HisRS-like_core"/>
</dbReference>
<keyword evidence="6 9" id="KW-0648">Protein biosynthesis</keyword>
<name>A0ABX1GRP1_9FLAO</name>
<keyword evidence="12" id="KW-1185">Reference proteome</keyword>
<dbReference type="CDD" id="cd00859">
    <property type="entry name" value="HisRS_anticodon"/>
    <property type="match status" value="1"/>
</dbReference>
<evidence type="ECO:0000256" key="5">
    <source>
        <dbReference type="ARBA" id="ARBA00022840"/>
    </source>
</evidence>
<evidence type="ECO:0000259" key="10">
    <source>
        <dbReference type="PROSITE" id="PS50862"/>
    </source>
</evidence>
<reference evidence="11 12" key="1">
    <citation type="submission" date="2020-04" db="EMBL/GenBank/DDBJ databases">
        <authorList>
            <person name="Yoon J."/>
        </authorList>
    </citation>
    <scope>NUCLEOTIDE SEQUENCE [LARGE SCALE GENOMIC DNA]</scope>
    <source>
        <strain evidence="11 12">DJ-13</strain>
    </source>
</reference>
<proteinExistence type="inferred from homology"/>
<dbReference type="Proteomes" id="UP000718451">
    <property type="component" value="Unassembled WGS sequence"/>
</dbReference>
<evidence type="ECO:0000256" key="1">
    <source>
        <dbReference type="ARBA" id="ARBA00008226"/>
    </source>
</evidence>
<gene>
    <name evidence="9" type="primary">hisS</name>
    <name evidence="11" type="ORF">HCU67_11630</name>
</gene>
<dbReference type="InterPro" id="IPR045864">
    <property type="entry name" value="aa-tRNA-synth_II/BPL/LPL"/>
</dbReference>
<dbReference type="SUPFAM" id="SSF55681">
    <property type="entry name" value="Class II aaRS and biotin synthetases"/>
    <property type="match status" value="1"/>
</dbReference>
<dbReference type="PIRSF" id="PIRSF001549">
    <property type="entry name" value="His-tRNA_synth"/>
    <property type="match status" value="1"/>
</dbReference>
<evidence type="ECO:0000256" key="8">
    <source>
        <dbReference type="ARBA" id="ARBA00047639"/>
    </source>
</evidence>
<dbReference type="CDD" id="cd00773">
    <property type="entry name" value="HisRS-like_core"/>
    <property type="match status" value="1"/>
</dbReference>
<dbReference type="InterPro" id="IPR006195">
    <property type="entry name" value="aa-tRNA-synth_II"/>
</dbReference>
<dbReference type="InterPro" id="IPR004516">
    <property type="entry name" value="HisRS/HisZ"/>
</dbReference>
<evidence type="ECO:0000256" key="7">
    <source>
        <dbReference type="ARBA" id="ARBA00023146"/>
    </source>
</evidence>
<comment type="catalytic activity">
    <reaction evidence="8 9">
        <text>tRNA(His) + L-histidine + ATP = L-histidyl-tRNA(His) + AMP + diphosphate + H(+)</text>
        <dbReference type="Rhea" id="RHEA:17313"/>
        <dbReference type="Rhea" id="RHEA-COMP:9665"/>
        <dbReference type="Rhea" id="RHEA-COMP:9689"/>
        <dbReference type="ChEBI" id="CHEBI:15378"/>
        <dbReference type="ChEBI" id="CHEBI:30616"/>
        <dbReference type="ChEBI" id="CHEBI:33019"/>
        <dbReference type="ChEBI" id="CHEBI:57595"/>
        <dbReference type="ChEBI" id="CHEBI:78442"/>
        <dbReference type="ChEBI" id="CHEBI:78527"/>
        <dbReference type="ChEBI" id="CHEBI:456215"/>
        <dbReference type="EC" id="6.1.1.21"/>
    </reaction>
</comment>
<comment type="subunit">
    <text evidence="2 9">Homodimer.</text>
</comment>
<dbReference type="RefSeq" id="WP_168552785.1">
    <property type="nucleotide sequence ID" value="NZ_JAAWWL010000002.1"/>
</dbReference>
<dbReference type="EC" id="6.1.1.21" evidence="9"/>
<dbReference type="GO" id="GO:0004821">
    <property type="term" value="F:histidine-tRNA ligase activity"/>
    <property type="evidence" value="ECO:0007669"/>
    <property type="project" value="UniProtKB-EC"/>
</dbReference>
<evidence type="ECO:0000256" key="3">
    <source>
        <dbReference type="ARBA" id="ARBA00022598"/>
    </source>
</evidence>
<evidence type="ECO:0000256" key="2">
    <source>
        <dbReference type="ARBA" id="ARBA00011738"/>
    </source>
</evidence>
<organism evidence="11 12">
    <name type="scientific">Croceivirga thetidis</name>
    <dbReference type="NCBI Taxonomy" id="2721623"/>
    <lineage>
        <taxon>Bacteria</taxon>
        <taxon>Pseudomonadati</taxon>
        <taxon>Bacteroidota</taxon>
        <taxon>Flavobacteriia</taxon>
        <taxon>Flavobacteriales</taxon>
        <taxon>Flavobacteriaceae</taxon>
        <taxon>Croceivirga</taxon>
    </lineage>
</organism>
<dbReference type="SUPFAM" id="SSF52954">
    <property type="entry name" value="Class II aaRS ABD-related"/>
    <property type="match status" value="1"/>
</dbReference>
<dbReference type="InterPro" id="IPR036621">
    <property type="entry name" value="Anticodon-bd_dom_sf"/>
</dbReference>
<dbReference type="InterPro" id="IPR033656">
    <property type="entry name" value="HisRS_anticodon"/>
</dbReference>
<evidence type="ECO:0000313" key="12">
    <source>
        <dbReference type="Proteomes" id="UP000718451"/>
    </source>
</evidence>
<dbReference type="PROSITE" id="PS50862">
    <property type="entry name" value="AA_TRNA_LIGASE_II"/>
    <property type="match status" value="1"/>
</dbReference>
<feature type="domain" description="Aminoacyl-transfer RNA synthetases class-II family profile" evidence="10">
    <location>
        <begin position="1"/>
        <end position="400"/>
    </location>
</feature>
<dbReference type="Gene3D" id="3.30.930.10">
    <property type="entry name" value="Bira Bifunctional Protein, Domain 2"/>
    <property type="match status" value="1"/>
</dbReference>
<dbReference type="HAMAP" id="MF_00127">
    <property type="entry name" value="His_tRNA_synth"/>
    <property type="match status" value="1"/>
</dbReference>
<keyword evidence="3 9" id="KW-0436">Ligase</keyword>
<comment type="caution">
    <text evidence="11">The sequence shown here is derived from an EMBL/GenBank/DDBJ whole genome shotgun (WGS) entry which is preliminary data.</text>
</comment>
<keyword evidence="7 9" id="KW-0030">Aminoacyl-tRNA synthetase</keyword>
<dbReference type="Gene3D" id="3.40.50.800">
    <property type="entry name" value="Anticodon-binding domain"/>
    <property type="match status" value="1"/>
</dbReference>
<comment type="similarity">
    <text evidence="1 9">Belongs to the class-II aminoacyl-tRNA synthetase family.</text>
</comment>
<evidence type="ECO:0000256" key="9">
    <source>
        <dbReference type="HAMAP-Rule" id="MF_00127"/>
    </source>
</evidence>
<keyword evidence="5 9" id="KW-0067">ATP-binding</keyword>
<dbReference type="InterPro" id="IPR015807">
    <property type="entry name" value="His-tRNA-ligase"/>
</dbReference>
<keyword evidence="4 9" id="KW-0547">Nucleotide-binding</keyword>
<evidence type="ECO:0000256" key="6">
    <source>
        <dbReference type="ARBA" id="ARBA00022917"/>
    </source>
</evidence>
<dbReference type="Pfam" id="PF13393">
    <property type="entry name" value="tRNA-synt_His"/>
    <property type="match status" value="2"/>
</dbReference>
<dbReference type="EMBL" id="JAAWWL010000002">
    <property type="protein sequence ID" value="NKI32596.1"/>
    <property type="molecule type" value="Genomic_DNA"/>
</dbReference>
<dbReference type="NCBIfam" id="TIGR00442">
    <property type="entry name" value="hisS"/>
    <property type="match status" value="1"/>
</dbReference>
<dbReference type="InterPro" id="IPR004154">
    <property type="entry name" value="Anticodon-bd"/>
</dbReference>
<evidence type="ECO:0000256" key="4">
    <source>
        <dbReference type="ARBA" id="ARBA00022741"/>
    </source>
</evidence>
<sequence length="459" mass="51282">MPQKPSIPKGTRDFSPSEVAKRSHIVSVIKRHFETFGFQPIETPSFENSETLLGKYGEEGDRLIFKILNSGDFISKVDDITYSSKNSISLAPKITEKALRYDLTVPFARYVVMHQNEIDFPFKRYQIQPVWRADRPQKGRFREFYQCDADVVGANSLLQEVEFVQLYDAVFTDLGLSGCTIKLNNRKVLSGIAEVIGAKHLLVDFTVALDKLDKIGAIKVKEEMAAKGISESAIKKAAPLFEMSGNSQEQLEQLKDLLVESEIGMKGVGELQQIITLINDLGIKSSKLEVDVTLARGLNYYTGAIFEVSAPEGVNMGSIGGGGRYDDLTGIFGLKDVSGVGISFGLDRIYLVIEELGLFPEEVSQSLDVLCLNFGDEEAKEALRLITKMRKGGVKVDLYPTAAKMQKQMKYANKRNIPMVIFLGKEELERKEFVVKDMRTGEQHVAPLNIEGPWLNWNF</sequence>